<sequence length="192" mass="19889">MSPAKDAGEFGPLFDSDGTQEAKPDRSFSDPLAGLVSSSPDFGDQDRFEPIQVAAPVQPDVDAVRAMVDSTLAEETGRLSAIATETPGEAAEDTAVPLQGPAPLPEHPAGTAPGEPLGMLPQQRTWPARQVLRPGQRAGRIAKFKPSVALKAPKPSAGSAGVILAVVLLIVFGVLAIQMVSSLIDSITGLFD</sequence>
<gene>
    <name evidence="3" type="ORF">GCM10009754_07190</name>
</gene>
<feature type="transmembrane region" description="Helical" evidence="2">
    <location>
        <begin position="160"/>
        <end position="184"/>
    </location>
</feature>
<evidence type="ECO:0000313" key="3">
    <source>
        <dbReference type="EMBL" id="GAA1942356.1"/>
    </source>
</evidence>
<comment type="caution">
    <text evidence="3">The sequence shown here is derived from an EMBL/GenBank/DDBJ whole genome shotgun (WGS) entry which is preliminary data.</text>
</comment>
<protein>
    <submittedName>
        <fullName evidence="3">Uncharacterized protein</fullName>
    </submittedName>
</protein>
<keyword evidence="4" id="KW-1185">Reference proteome</keyword>
<organism evidence="3 4">
    <name type="scientific">Amycolatopsis minnesotensis</name>
    <dbReference type="NCBI Taxonomy" id="337894"/>
    <lineage>
        <taxon>Bacteria</taxon>
        <taxon>Bacillati</taxon>
        <taxon>Actinomycetota</taxon>
        <taxon>Actinomycetes</taxon>
        <taxon>Pseudonocardiales</taxon>
        <taxon>Pseudonocardiaceae</taxon>
        <taxon>Amycolatopsis</taxon>
    </lineage>
</organism>
<dbReference type="EMBL" id="BAAANN010000002">
    <property type="protein sequence ID" value="GAA1942356.1"/>
    <property type="molecule type" value="Genomic_DNA"/>
</dbReference>
<dbReference type="RefSeq" id="WP_344413296.1">
    <property type="nucleotide sequence ID" value="NZ_BAAANN010000002.1"/>
</dbReference>
<name>A0ABP5BGR6_9PSEU</name>
<feature type="region of interest" description="Disordered" evidence="1">
    <location>
        <begin position="85"/>
        <end position="113"/>
    </location>
</feature>
<proteinExistence type="predicted"/>
<keyword evidence="2" id="KW-1133">Transmembrane helix</keyword>
<keyword evidence="2" id="KW-0472">Membrane</keyword>
<accession>A0ABP5BGR6</accession>
<reference evidence="4" key="1">
    <citation type="journal article" date="2019" name="Int. J. Syst. Evol. Microbiol.">
        <title>The Global Catalogue of Microorganisms (GCM) 10K type strain sequencing project: providing services to taxonomists for standard genome sequencing and annotation.</title>
        <authorList>
            <consortium name="The Broad Institute Genomics Platform"/>
            <consortium name="The Broad Institute Genome Sequencing Center for Infectious Disease"/>
            <person name="Wu L."/>
            <person name="Ma J."/>
        </authorList>
    </citation>
    <scope>NUCLEOTIDE SEQUENCE [LARGE SCALE GENOMIC DNA]</scope>
    <source>
        <strain evidence="4">JCM 14545</strain>
    </source>
</reference>
<evidence type="ECO:0000256" key="2">
    <source>
        <dbReference type="SAM" id="Phobius"/>
    </source>
</evidence>
<evidence type="ECO:0000313" key="4">
    <source>
        <dbReference type="Proteomes" id="UP001501116"/>
    </source>
</evidence>
<evidence type="ECO:0000256" key="1">
    <source>
        <dbReference type="SAM" id="MobiDB-lite"/>
    </source>
</evidence>
<dbReference type="Proteomes" id="UP001501116">
    <property type="component" value="Unassembled WGS sequence"/>
</dbReference>
<feature type="region of interest" description="Disordered" evidence="1">
    <location>
        <begin position="1"/>
        <end position="54"/>
    </location>
</feature>
<keyword evidence="2" id="KW-0812">Transmembrane</keyword>